<protein>
    <submittedName>
        <fullName evidence="1">Uncharacterized protein</fullName>
    </submittedName>
</protein>
<sequence>MKLYENKRMSLEENRILRYHPFVILLLLLERWGLIVSLEQCSERH</sequence>
<dbReference type="Proteomes" id="UP000199695">
    <property type="component" value="Unassembled WGS sequence"/>
</dbReference>
<dbReference type="EMBL" id="FOCQ01000014">
    <property type="protein sequence ID" value="SEN55415.1"/>
    <property type="molecule type" value="Genomic_DNA"/>
</dbReference>
<evidence type="ECO:0000313" key="2">
    <source>
        <dbReference type="Proteomes" id="UP000199695"/>
    </source>
</evidence>
<gene>
    <name evidence="1" type="ORF">SAMN05444955_11427</name>
</gene>
<name>A0A1H8HH25_9BACL</name>
<keyword evidence="2" id="KW-1185">Reference proteome</keyword>
<evidence type="ECO:0000313" key="1">
    <source>
        <dbReference type="EMBL" id="SEN55415.1"/>
    </source>
</evidence>
<organism evidence="1 2">
    <name type="scientific">Lihuaxuella thermophila</name>
    <dbReference type="NCBI Taxonomy" id="1173111"/>
    <lineage>
        <taxon>Bacteria</taxon>
        <taxon>Bacillati</taxon>
        <taxon>Bacillota</taxon>
        <taxon>Bacilli</taxon>
        <taxon>Bacillales</taxon>
        <taxon>Thermoactinomycetaceae</taxon>
        <taxon>Lihuaxuella</taxon>
    </lineage>
</organism>
<dbReference type="AlphaFoldDB" id="A0A1H8HH25"/>
<reference evidence="1 2" key="1">
    <citation type="submission" date="2016-10" db="EMBL/GenBank/DDBJ databases">
        <authorList>
            <person name="de Groot N.N."/>
        </authorList>
    </citation>
    <scope>NUCLEOTIDE SEQUENCE [LARGE SCALE GENOMIC DNA]</scope>
    <source>
        <strain evidence="1 2">DSM 46701</strain>
    </source>
</reference>
<proteinExistence type="predicted"/>
<accession>A0A1H8HH25</accession>